<evidence type="ECO:0000313" key="1">
    <source>
        <dbReference type="EMBL" id="RNF63243.1"/>
    </source>
</evidence>
<protein>
    <submittedName>
        <fullName evidence="1">Uncharacterized protein</fullName>
    </submittedName>
</protein>
<reference evidence="1" key="1">
    <citation type="submission" date="2018-10" db="EMBL/GenBank/DDBJ databases">
        <title>Acidithiobacillus sulfuriphilus sp. nov.: an extremely acidophilic sulfur-oxidizing chemolithotroph isolated from a neutral pH environment.</title>
        <authorList>
            <person name="Falagan C."/>
            <person name="Moya-Beltran A."/>
            <person name="Quatrini R."/>
            <person name="Johnson D.B."/>
        </authorList>
    </citation>
    <scope>NUCLEOTIDE SEQUENCE [LARGE SCALE GENOMIC DNA]</scope>
    <source>
        <strain evidence="1">CJ-2</strain>
    </source>
</reference>
<sequence length="212" mass="22730">MNVTFRLYRGRLIHARLGVLMKTFKLLAATLFGLAAVSVTAYATNLAQGEQSSPQSGQAENIIGARTTLGHNLPGKYAAAMSGGTSSEFLNSKLYLSISGSIFETLAKGECAPGRIAKITQRLTDANGQPIPGSGSMIIIRGAYGPKLYLMSYQELPEVIASRVNDPVAVCLISVPRHCPPGDTRGRFFRVMNLRTHETWSMPNSEHSCGGA</sequence>
<dbReference type="AlphaFoldDB" id="A0A3M8R3W6"/>
<gene>
    <name evidence="1" type="ORF">EC580_06830</name>
</gene>
<accession>A0A3M8R3W6</accession>
<comment type="caution">
    <text evidence="1">The sequence shown here is derived from an EMBL/GenBank/DDBJ whole genome shotgun (WGS) entry which is preliminary data.</text>
</comment>
<organism evidence="1">
    <name type="scientific">Acidithiobacillus sulfuriphilus</name>
    <dbReference type="NCBI Taxonomy" id="1867749"/>
    <lineage>
        <taxon>Bacteria</taxon>
        <taxon>Pseudomonadati</taxon>
        <taxon>Pseudomonadota</taxon>
        <taxon>Acidithiobacillia</taxon>
        <taxon>Acidithiobacillales</taxon>
        <taxon>Acidithiobacillaceae</taxon>
        <taxon>Acidithiobacillus</taxon>
    </lineage>
</organism>
<name>A0A3M8R3W6_9PROT</name>
<dbReference type="EMBL" id="RIZI01000158">
    <property type="protein sequence ID" value="RNF63243.1"/>
    <property type="molecule type" value="Genomic_DNA"/>
</dbReference>
<proteinExistence type="predicted"/>